<evidence type="ECO:0000313" key="3">
    <source>
        <dbReference type="Proteomes" id="UP000198775"/>
    </source>
</evidence>
<evidence type="ECO:0000256" key="1">
    <source>
        <dbReference type="SAM" id="MobiDB-lite"/>
    </source>
</evidence>
<evidence type="ECO:0000313" key="2">
    <source>
        <dbReference type="EMBL" id="SEP21660.1"/>
    </source>
</evidence>
<dbReference type="EMBL" id="FOCX01000046">
    <property type="protein sequence ID" value="SEP21660.1"/>
    <property type="molecule type" value="Genomic_DNA"/>
</dbReference>
<name>A0A1H8W223_9EURY</name>
<reference evidence="3" key="1">
    <citation type="submission" date="2016-10" db="EMBL/GenBank/DDBJ databases">
        <authorList>
            <person name="Varghese N."/>
            <person name="Submissions S."/>
        </authorList>
    </citation>
    <scope>NUCLEOTIDE SEQUENCE [LARGE SCALE GENOMIC DNA]</scope>
    <source>
        <strain evidence="3">IBRC-M 10043</strain>
    </source>
</reference>
<accession>A0A1H8W223</accession>
<proteinExistence type="predicted"/>
<organism evidence="2 3">
    <name type="scientific">Halorientalis persicus</name>
    <dbReference type="NCBI Taxonomy" id="1367881"/>
    <lineage>
        <taxon>Archaea</taxon>
        <taxon>Methanobacteriati</taxon>
        <taxon>Methanobacteriota</taxon>
        <taxon>Stenosarchaea group</taxon>
        <taxon>Halobacteria</taxon>
        <taxon>Halobacteriales</taxon>
        <taxon>Haloarculaceae</taxon>
        <taxon>Halorientalis</taxon>
    </lineage>
</organism>
<feature type="region of interest" description="Disordered" evidence="1">
    <location>
        <begin position="40"/>
        <end position="81"/>
    </location>
</feature>
<sequence length="197" mass="21518">MCHHLAIWWNYIYEEIQCTSMDRRQFLTSVGAVITMSTAGCSSESATDSPNPDSTDDTEGPETTTEAIETSTQARSSTPVSDTNILIDDTIELPEGENSYADFSVSSPATVEYDFTVQDNIEIDFFVLSLGNFQRYRSGQSFTAIQAVDGSEAADNISISRGNYYVVLDHSDRGPTSPPGQFEKVSATVDATISYTI</sequence>
<feature type="compositionally biased region" description="Polar residues" evidence="1">
    <location>
        <begin position="67"/>
        <end position="81"/>
    </location>
</feature>
<keyword evidence="3" id="KW-1185">Reference proteome</keyword>
<dbReference type="AlphaFoldDB" id="A0A1H8W223"/>
<dbReference type="Proteomes" id="UP000198775">
    <property type="component" value="Unassembled WGS sequence"/>
</dbReference>
<protein>
    <submittedName>
        <fullName evidence="2">Uncharacterized protein</fullName>
    </submittedName>
</protein>
<gene>
    <name evidence="2" type="ORF">SAMN05216388_104616</name>
</gene>